<feature type="transmembrane region" description="Helical" evidence="5">
    <location>
        <begin position="12"/>
        <end position="30"/>
    </location>
</feature>
<evidence type="ECO:0000256" key="2">
    <source>
        <dbReference type="ARBA" id="ARBA00022692"/>
    </source>
</evidence>
<feature type="transmembrane region" description="Helical" evidence="5">
    <location>
        <begin position="111"/>
        <end position="133"/>
    </location>
</feature>
<gene>
    <name evidence="6" type="ORF">BJG266_LOCUS4246</name>
    <name evidence="7" type="ORF">QVE165_LOCUS10664</name>
</gene>
<evidence type="ECO:0000256" key="5">
    <source>
        <dbReference type="SAM" id="Phobius"/>
    </source>
</evidence>
<keyword evidence="3 5" id="KW-1133">Transmembrane helix</keyword>
<reference evidence="6" key="1">
    <citation type="submission" date="2021-02" db="EMBL/GenBank/DDBJ databases">
        <authorList>
            <person name="Nowell W R."/>
        </authorList>
    </citation>
    <scope>NUCLEOTIDE SEQUENCE</scope>
</reference>
<keyword evidence="2 5" id="KW-0812">Transmembrane</keyword>
<dbReference type="PANTHER" id="PTHR13531">
    <property type="entry name" value="GEO07735P1-RELATED-RELATED"/>
    <property type="match status" value="1"/>
</dbReference>
<organism evidence="6 9">
    <name type="scientific">Adineta steineri</name>
    <dbReference type="NCBI Taxonomy" id="433720"/>
    <lineage>
        <taxon>Eukaryota</taxon>
        <taxon>Metazoa</taxon>
        <taxon>Spiralia</taxon>
        <taxon>Gnathifera</taxon>
        <taxon>Rotifera</taxon>
        <taxon>Eurotatoria</taxon>
        <taxon>Bdelloidea</taxon>
        <taxon>Adinetida</taxon>
        <taxon>Adinetidae</taxon>
        <taxon>Adineta</taxon>
    </lineage>
</organism>
<protein>
    <submittedName>
        <fullName evidence="6">Uncharacterized protein</fullName>
    </submittedName>
</protein>
<proteinExistence type="predicted"/>
<feature type="transmembrane region" description="Helical" evidence="5">
    <location>
        <begin position="81"/>
        <end position="105"/>
    </location>
</feature>
<dbReference type="OrthoDB" id="262535at2759"/>
<evidence type="ECO:0000313" key="6">
    <source>
        <dbReference type="EMBL" id="CAF0783162.1"/>
    </source>
</evidence>
<dbReference type="PANTHER" id="PTHR13531:SF0">
    <property type="entry name" value="GEO07735P1-RELATED"/>
    <property type="match status" value="1"/>
</dbReference>
<keyword evidence="8" id="KW-1185">Reference proteome</keyword>
<accession>A0A813RPA0</accession>
<dbReference type="GO" id="GO:0016020">
    <property type="term" value="C:membrane"/>
    <property type="evidence" value="ECO:0007669"/>
    <property type="project" value="UniProtKB-SubCell"/>
</dbReference>
<dbReference type="Proteomes" id="UP000663832">
    <property type="component" value="Unassembled WGS sequence"/>
</dbReference>
<evidence type="ECO:0000313" key="8">
    <source>
        <dbReference type="Proteomes" id="UP000663832"/>
    </source>
</evidence>
<keyword evidence="4 5" id="KW-0472">Membrane</keyword>
<name>A0A813RPA0_9BILA</name>
<evidence type="ECO:0000256" key="1">
    <source>
        <dbReference type="ARBA" id="ARBA00004141"/>
    </source>
</evidence>
<sequence>MFLTVSDQSSTALHILLHANLPYTIFWFIMEILLFTFKNFHLTYASNAFGIEISLVFMVCFNDLFRQFFCIKGNLMLNNALLIISIFYGLCCAIGFVFFLILQSYAQRLEMLLAGISLTLILIEILLSIITLIRNSRAMPVLTKDQKIARLNLAQKRFQTSVKTE</sequence>
<dbReference type="GO" id="GO:1905515">
    <property type="term" value="P:non-motile cilium assembly"/>
    <property type="evidence" value="ECO:0007669"/>
    <property type="project" value="TreeGrafter"/>
</dbReference>
<evidence type="ECO:0000313" key="9">
    <source>
        <dbReference type="Proteomes" id="UP000663877"/>
    </source>
</evidence>
<evidence type="ECO:0000256" key="4">
    <source>
        <dbReference type="ARBA" id="ARBA00023136"/>
    </source>
</evidence>
<dbReference type="EMBL" id="CAJNOI010000010">
    <property type="protein sequence ID" value="CAF0783162.1"/>
    <property type="molecule type" value="Genomic_DNA"/>
</dbReference>
<dbReference type="InterPro" id="IPR019184">
    <property type="entry name" value="Uncharacterised_TM-17"/>
</dbReference>
<dbReference type="GO" id="GO:0035869">
    <property type="term" value="C:ciliary transition zone"/>
    <property type="evidence" value="ECO:0007669"/>
    <property type="project" value="TreeGrafter"/>
</dbReference>
<feature type="transmembrane region" description="Helical" evidence="5">
    <location>
        <begin position="42"/>
        <end position="61"/>
    </location>
</feature>
<comment type="subcellular location">
    <subcellularLocation>
        <location evidence="1">Membrane</location>
        <topology evidence="1">Multi-pass membrane protein</topology>
    </subcellularLocation>
</comment>
<evidence type="ECO:0000313" key="7">
    <source>
        <dbReference type="EMBL" id="CAF0923210.1"/>
    </source>
</evidence>
<comment type="caution">
    <text evidence="6">The sequence shown here is derived from an EMBL/GenBank/DDBJ whole genome shotgun (WGS) entry which is preliminary data.</text>
</comment>
<evidence type="ECO:0000256" key="3">
    <source>
        <dbReference type="ARBA" id="ARBA00022989"/>
    </source>
</evidence>
<dbReference type="Pfam" id="PF09799">
    <property type="entry name" value="Transmemb_17"/>
    <property type="match status" value="1"/>
</dbReference>
<dbReference type="AlphaFoldDB" id="A0A813RPA0"/>
<dbReference type="Proteomes" id="UP000663877">
    <property type="component" value="Unassembled WGS sequence"/>
</dbReference>
<dbReference type="EMBL" id="CAJNOM010000050">
    <property type="protein sequence ID" value="CAF0923210.1"/>
    <property type="molecule type" value="Genomic_DNA"/>
</dbReference>